<reference evidence="1 2" key="1">
    <citation type="journal article" date="2014" name="Genome Announc.">
        <title>Draft Genome Sequence of Cytophaga fermentans JCM 21142T, a Facultative Anaerobe Isolated from Marine Mud.</title>
        <authorList>
            <person name="Starns D."/>
            <person name="Oshima K."/>
            <person name="Suda W."/>
            <person name="Iino T."/>
            <person name="Yuki M."/>
            <person name="Inoue J."/>
            <person name="Kitamura K."/>
            <person name="Iida T."/>
            <person name="Darby A."/>
            <person name="Hattori M."/>
            <person name="Ohkuma M."/>
        </authorList>
    </citation>
    <scope>NUCLEOTIDE SEQUENCE [LARGE SCALE GENOMIC DNA]</scope>
    <source>
        <strain evidence="1 2">JCM 21142</strain>
    </source>
</reference>
<evidence type="ECO:0000313" key="2">
    <source>
        <dbReference type="Proteomes" id="UP000019402"/>
    </source>
</evidence>
<dbReference type="EMBL" id="BAMD01000151">
    <property type="protein sequence ID" value="GAF05899.1"/>
    <property type="molecule type" value="Genomic_DNA"/>
</dbReference>
<dbReference type="InterPro" id="IPR002696">
    <property type="entry name" value="Membr_insert_effic_factor_YidD"/>
</dbReference>
<evidence type="ECO:0008006" key="3">
    <source>
        <dbReference type="Google" id="ProtNLM"/>
    </source>
</evidence>
<sequence>MVIGLFLLLADILYAQDISKISLDYKDDIEMVSAQLNAELYNSQNVYSRRREFYLQGEPLKKKLNPLNWVFGSLLFAYQSGLSIQFSADCLYSPSCSNFCKDCLKEHGLVKGLLLTSDRLSRCNRIAQSDLHPLKFDENKKRFVDTAEEYK</sequence>
<name>W7YTX9_9BACT</name>
<protein>
    <recommendedName>
        <fullName evidence="3">Membrane protein insertion efficiency factor</fullName>
    </recommendedName>
</protein>
<dbReference type="AlphaFoldDB" id="W7YTX9"/>
<dbReference type="NCBIfam" id="TIGR00278">
    <property type="entry name" value="membrane protein insertion efficiency factor YidD"/>
    <property type="match status" value="1"/>
</dbReference>
<dbReference type="Pfam" id="PF01809">
    <property type="entry name" value="YidD"/>
    <property type="match status" value="1"/>
</dbReference>
<dbReference type="SMART" id="SM01234">
    <property type="entry name" value="Haemolytic"/>
    <property type="match status" value="1"/>
</dbReference>
<organism evidence="1 2">
    <name type="scientific">Saccharicrinis fermentans DSM 9555 = JCM 21142</name>
    <dbReference type="NCBI Taxonomy" id="869213"/>
    <lineage>
        <taxon>Bacteria</taxon>
        <taxon>Pseudomonadati</taxon>
        <taxon>Bacteroidota</taxon>
        <taxon>Bacteroidia</taxon>
        <taxon>Marinilabiliales</taxon>
        <taxon>Marinilabiliaceae</taxon>
        <taxon>Saccharicrinis</taxon>
    </lineage>
</organism>
<accession>W7YTX9</accession>
<dbReference type="PANTHER" id="PTHR33383:SF1">
    <property type="entry name" value="MEMBRANE PROTEIN INSERTION EFFICIENCY FACTOR-RELATED"/>
    <property type="match status" value="1"/>
</dbReference>
<comment type="caution">
    <text evidence="1">The sequence shown here is derived from an EMBL/GenBank/DDBJ whole genome shotgun (WGS) entry which is preliminary data.</text>
</comment>
<dbReference type="OrthoDB" id="955654at2"/>
<proteinExistence type="predicted"/>
<gene>
    <name evidence="1" type="ORF">JCM21142_124658</name>
</gene>
<dbReference type="eggNOG" id="COG0759">
    <property type="taxonomic scope" value="Bacteria"/>
</dbReference>
<dbReference type="Proteomes" id="UP000019402">
    <property type="component" value="Unassembled WGS sequence"/>
</dbReference>
<evidence type="ECO:0000313" key="1">
    <source>
        <dbReference type="EMBL" id="GAF05899.1"/>
    </source>
</evidence>
<dbReference type="PANTHER" id="PTHR33383">
    <property type="entry name" value="MEMBRANE PROTEIN INSERTION EFFICIENCY FACTOR-RELATED"/>
    <property type="match status" value="1"/>
</dbReference>
<keyword evidence="2" id="KW-1185">Reference proteome</keyword>
<dbReference type="STRING" id="869213.GCA_000517085_00356"/>